<protein>
    <submittedName>
        <fullName evidence="1">Uncharacterized protein</fullName>
    </submittedName>
</protein>
<dbReference type="Proteomes" id="UP001162834">
    <property type="component" value="Chromosome"/>
</dbReference>
<organism evidence="1 2">
    <name type="scientific">Capillimicrobium parvum</name>
    <dbReference type="NCBI Taxonomy" id="2884022"/>
    <lineage>
        <taxon>Bacteria</taxon>
        <taxon>Bacillati</taxon>
        <taxon>Actinomycetota</taxon>
        <taxon>Thermoleophilia</taxon>
        <taxon>Solirubrobacterales</taxon>
        <taxon>Capillimicrobiaceae</taxon>
        <taxon>Capillimicrobium</taxon>
    </lineage>
</organism>
<dbReference type="EMBL" id="CP087164">
    <property type="protein sequence ID" value="UGS35534.1"/>
    <property type="molecule type" value="Genomic_DNA"/>
</dbReference>
<name>A0A9E7C0E2_9ACTN</name>
<keyword evidence="2" id="KW-1185">Reference proteome</keyword>
<accession>A0A9E7C0E2</accession>
<gene>
    <name evidence="1" type="ORF">DSM104329_01927</name>
</gene>
<dbReference type="KEGG" id="sbae:DSM104329_01927"/>
<reference evidence="1" key="1">
    <citation type="journal article" date="2022" name="Int. J. Syst. Evol. Microbiol.">
        <title>Pseudomonas aegrilactucae sp. nov. and Pseudomonas morbosilactucae sp. nov., pathogens causing bacterial rot of lettuce in Japan.</title>
        <authorList>
            <person name="Sawada H."/>
            <person name="Fujikawa T."/>
            <person name="Satou M."/>
        </authorList>
    </citation>
    <scope>NUCLEOTIDE SEQUENCE</scope>
    <source>
        <strain evidence="1">0166_1</strain>
    </source>
</reference>
<evidence type="ECO:0000313" key="2">
    <source>
        <dbReference type="Proteomes" id="UP001162834"/>
    </source>
</evidence>
<proteinExistence type="predicted"/>
<dbReference type="RefSeq" id="WP_259315218.1">
    <property type="nucleotide sequence ID" value="NZ_CP087164.1"/>
</dbReference>
<evidence type="ECO:0000313" key="1">
    <source>
        <dbReference type="EMBL" id="UGS35534.1"/>
    </source>
</evidence>
<dbReference type="AlphaFoldDB" id="A0A9E7C0E2"/>
<sequence length="109" mass="11842">MTAPKTRKDLALAPVAVEIDRNLRRLRAKTPSEVDYEVSLELDKPAIPNTREMRAERLLMVALRGVDMHGWDAGLTEDLSAVRLTGGSVSLDIAIGASAMEFIAEPVAV</sequence>